<dbReference type="PROSITE" id="PS50005">
    <property type="entry name" value="TPR"/>
    <property type="match status" value="1"/>
</dbReference>
<dbReference type="InterPro" id="IPR019734">
    <property type="entry name" value="TPR_rpt"/>
</dbReference>
<dbReference type="Pfam" id="PF11715">
    <property type="entry name" value="Beta-prop_Nup120_160"/>
    <property type="match status" value="1"/>
</dbReference>
<reference evidence="9" key="1">
    <citation type="submission" date="2023-02" db="EMBL/GenBank/DDBJ databases">
        <title>Identification and recombinant expression of a fungal hydrolase from Papiliotrema laurentii that hydrolyzes apple cutin and clears colloidal polyester polyurethane.</title>
        <authorList>
            <consortium name="DOE Joint Genome Institute"/>
            <person name="Roman V.A."/>
            <person name="Bojanowski C."/>
            <person name="Crable B.R."/>
            <person name="Wagner D.N."/>
            <person name="Hung C.S."/>
            <person name="Nadeau L.J."/>
            <person name="Schratz L."/>
            <person name="Haridas S."/>
            <person name="Pangilinan J."/>
            <person name="Lipzen A."/>
            <person name="Na H."/>
            <person name="Yan M."/>
            <person name="Ng V."/>
            <person name="Grigoriev I.V."/>
            <person name="Spatafora J.W."/>
            <person name="Barlow D."/>
            <person name="Biffinger J."/>
            <person name="Kelley-Loughnane N."/>
            <person name="Varaljay V.A."/>
            <person name="Crookes-Goodson W.J."/>
        </authorList>
    </citation>
    <scope>NUCLEOTIDE SEQUENCE</scope>
    <source>
        <strain evidence="9">5307AH</strain>
    </source>
</reference>
<evidence type="ECO:0000256" key="4">
    <source>
        <dbReference type="PROSITE-ProRule" id="PRU00339"/>
    </source>
</evidence>
<dbReference type="GO" id="GO:0017056">
    <property type="term" value="F:structural constituent of nuclear pore"/>
    <property type="evidence" value="ECO:0007669"/>
    <property type="project" value="TreeGrafter"/>
</dbReference>
<dbReference type="SUPFAM" id="SSF48452">
    <property type="entry name" value="TPR-like"/>
    <property type="match status" value="1"/>
</dbReference>
<keyword evidence="2" id="KW-0813">Transport</keyword>
<name>A0AAD9FSD6_PAPLA</name>
<organism evidence="9 10">
    <name type="scientific">Papiliotrema laurentii</name>
    <name type="common">Cryptococcus laurentii</name>
    <dbReference type="NCBI Taxonomy" id="5418"/>
    <lineage>
        <taxon>Eukaryota</taxon>
        <taxon>Fungi</taxon>
        <taxon>Dikarya</taxon>
        <taxon>Basidiomycota</taxon>
        <taxon>Agaricomycotina</taxon>
        <taxon>Tremellomycetes</taxon>
        <taxon>Tremellales</taxon>
        <taxon>Rhynchogastremaceae</taxon>
        <taxon>Papiliotrema</taxon>
    </lineage>
</organism>
<dbReference type="InterPro" id="IPR011990">
    <property type="entry name" value="TPR-like_helical_dom_sf"/>
</dbReference>
<dbReference type="InterPro" id="IPR021717">
    <property type="entry name" value="Nucleoporin_Nup160"/>
</dbReference>
<comment type="caution">
    <text evidence="9">The sequence shown here is derived from an EMBL/GenBank/DDBJ whole genome shotgun (WGS) entry which is preliminary data.</text>
</comment>
<feature type="domain" description="NUP160 C-terminal TPR" evidence="7">
    <location>
        <begin position="1221"/>
        <end position="1405"/>
    </location>
</feature>
<feature type="domain" description="NUP160 middle TPR" evidence="8">
    <location>
        <begin position="949"/>
        <end position="1174"/>
    </location>
</feature>
<feature type="repeat" description="TPR" evidence="4">
    <location>
        <begin position="945"/>
        <end position="978"/>
    </location>
</feature>
<dbReference type="InterPro" id="IPR011047">
    <property type="entry name" value="Quinoprotein_ADH-like_sf"/>
</dbReference>
<evidence type="ECO:0000256" key="2">
    <source>
        <dbReference type="ARBA" id="ARBA00022448"/>
    </source>
</evidence>
<sequence>MSLACIPQTLVHAHLPCPPTIPNTIPELRIPTDRDFPDLDPEDGLFHEHALSFSYNPDLNVLARATHNGYVLELRAFDTVHSSSSPPPSRDSNTSETIRIVFPDRIASLSEGCLIVSTLDRRVYILVYTEADVLYRLNFHLGSSASGRGSRSGFTVRGNDDWVEEWQVPQDMVAASGGVGVWHALDELNVVLGCGDGGIIRLARSSRGINGSWSAHQHRISSRFRLPSLFSSASSDEQVLSFASYQVEEDLTLLYAFSRDRKLRVWNGFTGHLLKTVDVKATSVSREVALRGSQVAAGSSQSSLPDFSTASLVRVISHPNPSSKTSHIVVVFAPPAQNSSSSGSFLVYRIGRSYSGSSDISLAGERPCSAASIGAELRGFEVLAPVFREGFNSGWRLCAAWDQKGAIAVESIAMDDIFQFTTVFEHHQPIPALLQEWHVAATNLETTTFDTAYFDNLLSLDPPDATAPMENGDIGQTFISHLFYPGRFSVLSLTTALEEYIGQLPRNKAYAEIGQSFASLAKKYERIIGCDLEMDENPQTGAPEVQEYRNKLKLQWLGIWARVRNLDTGARWPLGTVVVEDQLVVVTREGVSALVPQDACAVVDRLGQLGDEAERFLELPQASLQHLFPALAAPSSRSSSVAISAAGTHLAGVLSKTGHNEHDGSALEVIVDHVNGYVARPFSQGAESFATELWDNDIAPYLSEDDQAATRRLLSECCHLPQGLSDLLDLLASTHSALLQAADDRLRFSGMGNALLAASIASAIQSRYRLARNILLIAILNLIESGDVHGVTQDSEDCIHLLYRAFTTYQRYRVLDFVSEQAADEARNRKGSKAGKRRGDDTVSEGTVSAKSRAGEDGVDSDDYETAYSLLHSLLSHNLAQDVQESSLGEIAGATTAFLSSILSLYNGLWDNVPLEKDVRLAFDVLDDGHPTVAGTMTTFYPDSAGMFYVRARAYLDLGDIEEAVAHFEKAASGYRDKTLASIIPGMGTPAALALYYRHVAKLFEDRGVEEPIVRFGKLALQSTSEGDESVKDIWTKVFLASMSTGAFDEAYVTLTSTPHPELKRDFLGQLISTMCEANQVGELLKFGFVGFQKEVESLLQFKARHSDPLRPPHYHQVLYSWHVTRGDYRSAADVMYQQAKRLEGSRKSKDFSPYDVGIKQASSYLAAINALSLLDKRQAWLANPLPREAHTRGAKRRRVTSYIPEEEFEQDKGVMEIVTLADVRAEYAAVLARLQLASVLPGFFDISGVPLEAEELVGLFVQRGMFDEAQASAAGANVDLSGFFTVLSDRCVRLTQPDNDRDIDAPSSSWLYKSSVTAHLQGPPSALAMRYLQNALERHDSAQTNFKYREIVADELFSQNKDMHSGWKMPGWLVEWEMERDPAGWISRALRWGWVKEAVEWSLDLLRKQTPPELLPKKADASDTPWNLLDRVVAAAKDGVEKDEKSVQVGVAALQDEMKRLAEGLQKIKLSR</sequence>
<comment type="subcellular location">
    <subcellularLocation>
        <location evidence="1">Nucleus</location>
    </subcellularLocation>
</comment>
<evidence type="ECO:0000256" key="3">
    <source>
        <dbReference type="ARBA" id="ARBA00023242"/>
    </source>
</evidence>
<evidence type="ECO:0000259" key="8">
    <source>
        <dbReference type="Pfam" id="PF23354"/>
    </source>
</evidence>
<gene>
    <name evidence="9" type="ORF">DB88DRAFT_483699</name>
</gene>
<dbReference type="Proteomes" id="UP001182556">
    <property type="component" value="Unassembled WGS sequence"/>
</dbReference>
<evidence type="ECO:0000256" key="5">
    <source>
        <dbReference type="SAM" id="MobiDB-lite"/>
    </source>
</evidence>
<evidence type="ECO:0000259" key="7">
    <source>
        <dbReference type="Pfam" id="PF23347"/>
    </source>
</evidence>
<evidence type="ECO:0000313" key="10">
    <source>
        <dbReference type="Proteomes" id="UP001182556"/>
    </source>
</evidence>
<dbReference type="InterPro" id="IPR056536">
    <property type="entry name" value="TPR_NUP160_C"/>
</dbReference>
<dbReference type="InterPro" id="IPR056535">
    <property type="entry name" value="TPR_NUP160_M"/>
</dbReference>
<feature type="domain" description="Nucleoporin Nup120/160 beta-propeller" evidence="6">
    <location>
        <begin position="62"/>
        <end position="598"/>
    </location>
</feature>
<feature type="region of interest" description="Disordered" evidence="5">
    <location>
        <begin position="826"/>
        <end position="860"/>
    </location>
</feature>
<keyword evidence="4" id="KW-0802">TPR repeat</keyword>
<keyword evidence="10" id="KW-1185">Reference proteome</keyword>
<evidence type="ECO:0000313" key="9">
    <source>
        <dbReference type="EMBL" id="KAK1925364.1"/>
    </source>
</evidence>
<dbReference type="PANTHER" id="PTHR21286:SF0">
    <property type="entry name" value="NUCLEAR PORE COMPLEX PROTEIN NUP160"/>
    <property type="match status" value="1"/>
</dbReference>
<proteinExistence type="predicted"/>
<dbReference type="InterPro" id="IPR059141">
    <property type="entry name" value="Beta-prop_Nup120_160"/>
</dbReference>
<protein>
    <submittedName>
        <fullName evidence="9">Nucleoporin Nup120/160-domain-containing protein</fullName>
    </submittedName>
</protein>
<keyword evidence="3" id="KW-0539">Nucleus</keyword>
<evidence type="ECO:0000259" key="6">
    <source>
        <dbReference type="Pfam" id="PF11715"/>
    </source>
</evidence>
<dbReference type="EMBL" id="JAODAN010000003">
    <property type="protein sequence ID" value="KAK1925364.1"/>
    <property type="molecule type" value="Genomic_DNA"/>
</dbReference>
<dbReference type="Pfam" id="PF23354">
    <property type="entry name" value="TPR_NUP160_120_M"/>
    <property type="match status" value="1"/>
</dbReference>
<evidence type="ECO:0000256" key="1">
    <source>
        <dbReference type="ARBA" id="ARBA00004123"/>
    </source>
</evidence>
<accession>A0AAD9FSD6</accession>
<dbReference type="SUPFAM" id="SSF50998">
    <property type="entry name" value="Quinoprotein alcohol dehydrogenase-like"/>
    <property type="match status" value="1"/>
</dbReference>
<dbReference type="GO" id="GO:0005643">
    <property type="term" value="C:nuclear pore"/>
    <property type="evidence" value="ECO:0007669"/>
    <property type="project" value="TreeGrafter"/>
</dbReference>
<dbReference type="PANTHER" id="PTHR21286">
    <property type="entry name" value="NUCLEAR PORE COMPLEX PROTEIN NUP160"/>
    <property type="match status" value="1"/>
</dbReference>
<dbReference type="Pfam" id="PF23347">
    <property type="entry name" value="TPR_Nup160_C"/>
    <property type="match status" value="1"/>
</dbReference>